<dbReference type="SUPFAM" id="SSF48452">
    <property type="entry name" value="TPR-like"/>
    <property type="match status" value="1"/>
</dbReference>
<dbReference type="InterPro" id="IPR005158">
    <property type="entry name" value="BTAD"/>
</dbReference>
<keyword evidence="6" id="KW-0597">Phosphoprotein</keyword>
<evidence type="ECO:0000313" key="9">
    <source>
        <dbReference type="Proteomes" id="UP001153387"/>
    </source>
</evidence>
<dbReference type="PROSITE" id="PS50110">
    <property type="entry name" value="RESPONSE_REGULATORY"/>
    <property type="match status" value="1"/>
</dbReference>
<dbReference type="SUPFAM" id="SSF52172">
    <property type="entry name" value="CheY-like"/>
    <property type="match status" value="1"/>
</dbReference>
<reference evidence="8 9" key="1">
    <citation type="submission" date="2022-10" db="EMBL/GenBank/DDBJ databases">
        <title>Comparative genomic analysis of Cohnella hashimotonis sp. nov., isolated from the International Space Station.</title>
        <authorList>
            <person name="Simpson A."/>
            <person name="Venkateswaran K."/>
        </authorList>
    </citation>
    <scope>NUCLEOTIDE SEQUENCE [LARGE SCALE GENOMIC DNA]</scope>
    <source>
        <strain evidence="8 9">DSM 18997</strain>
    </source>
</reference>
<protein>
    <submittedName>
        <fullName evidence="8">Response regulator</fullName>
    </submittedName>
</protein>
<keyword evidence="4" id="KW-0238">DNA-binding</keyword>
<keyword evidence="5" id="KW-0804">Transcription</keyword>
<dbReference type="EMBL" id="JAPDHZ010000002">
    <property type="protein sequence ID" value="MDG0790354.1"/>
    <property type="molecule type" value="Genomic_DNA"/>
</dbReference>
<feature type="domain" description="Response regulatory" evidence="7">
    <location>
        <begin position="2"/>
        <end position="116"/>
    </location>
</feature>
<proteinExistence type="inferred from homology"/>
<dbReference type="Proteomes" id="UP001153387">
    <property type="component" value="Unassembled WGS sequence"/>
</dbReference>
<dbReference type="InterPro" id="IPR016032">
    <property type="entry name" value="Sig_transdc_resp-reg_C-effctor"/>
</dbReference>
<dbReference type="PANTHER" id="PTHR35807">
    <property type="entry name" value="TRANSCRIPTIONAL REGULATOR REDD-RELATED"/>
    <property type="match status" value="1"/>
</dbReference>
<keyword evidence="9" id="KW-1185">Reference proteome</keyword>
<keyword evidence="3" id="KW-0805">Transcription regulation</keyword>
<dbReference type="InterPro" id="IPR051677">
    <property type="entry name" value="AfsR-DnrI-RedD_regulator"/>
</dbReference>
<dbReference type="InterPro" id="IPR001789">
    <property type="entry name" value="Sig_transdc_resp-reg_receiver"/>
</dbReference>
<accession>A0A9X4QL56</accession>
<dbReference type="PANTHER" id="PTHR35807:SF2">
    <property type="entry name" value="TRANSCRIPTIONAL ACTIVATOR DOMAIN"/>
    <property type="match status" value="1"/>
</dbReference>
<dbReference type="RefSeq" id="WP_277564196.1">
    <property type="nucleotide sequence ID" value="NZ_JAPDHZ010000002.1"/>
</dbReference>
<dbReference type="SMART" id="SM00448">
    <property type="entry name" value="REC"/>
    <property type="match status" value="1"/>
</dbReference>
<dbReference type="GO" id="GO:0006355">
    <property type="term" value="P:regulation of DNA-templated transcription"/>
    <property type="evidence" value="ECO:0007669"/>
    <property type="project" value="InterPro"/>
</dbReference>
<dbReference type="Gene3D" id="1.10.10.10">
    <property type="entry name" value="Winged helix-like DNA-binding domain superfamily/Winged helix DNA-binding domain"/>
    <property type="match status" value="1"/>
</dbReference>
<dbReference type="SUPFAM" id="SSF46894">
    <property type="entry name" value="C-terminal effector domain of the bipartite response regulators"/>
    <property type="match status" value="1"/>
</dbReference>
<sequence length="382" mass="43399">MKCIIVDDEPLALNDMERQLTKLGGIEICGKFGNAKAALDAIGALDPQVVFLDIDMPVMNGLEAALHFQEALPSARIVFVTAYQEYALKAFEVNALDYLLKPVLLPRLAHTLQRLESAAPAPSAAANAEASGTQAFIRCFSSLSVEYGPNATQLAWRTNKAQELFAFLLHRRGQQTRKDTLIELLWPELAPERSYALLYTTVYQLRKSIEAAGIGIRILNTKAGYELTTDDIVIDVDDWERRMPPADENLPDQLQEYETWLEAFTGDYFEEQDYEWADAERRRLRVLWYRYALRLAALLEEHGMPAYGLDWLYRVQSRFPYSEDVYFLIMKLHAALGENSMVEQQYTLLVKMSEDQYGHPPSADIAAWYAARRTDPSATLDP</sequence>
<evidence type="ECO:0000256" key="1">
    <source>
        <dbReference type="ARBA" id="ARBA00005820"/>
    </source>
</evidence>
<comment type="caution">
    <text evidence="8">The sequence shown here is derived from an EMBL/GenBank/DDBJ whole genome shotgun (WGS) entry which is preliminary data.</text>
</comment>
<feature type="modified residue" description="4-aspartylphosphate" evidence="6">
    <location>
        <position position="53"/>
    </location>
</feature>
<dbReference type="GO" id="GO:0000160">
    <property type="term" value="P:phosphorelay signal transduction system"/>
    <property type="evidence" value="ECO:0007669"/>
    <property type="project" value="UniProtKB-KW"/>
</dbReference>
<dbReference type="Gene3D" id="3.40.50.2300">
    <property type="match status" value="1"/>
</dbReference>
<dbReference type="InterPro" id="IPR011006">
    <property type="entry name" value="CheY-like_superfamily"/>
</dbReference>
<evidence type="ECO:0000313" key="8">
    <source>
        <dbReference type="EMBL" id="MDG0790354.1"/>
    </source>
</evidence>
<dbReference type="SMART" id="SM01043">
    <property type="entry name" value="BTAD"/>
    <property type="match status" value="1"/>
</dbReference>
<dbReference type="AlphaFoldDB" id="A0A9X4QL56"/>
<organism evidence="8 9">
    <name type="scientific">Cohnella ginsengisoli</name>
    <dbReference type="NCBI Taxonomy" id="425004"/>
    <lineage>
        <taxon>Bacteria</taxon>
        <taxon>Bacillati</taxon>
        <taxon>Bacillota</taxon>
        <taxon>Bacilli</taxon>
        <taxon>Bacillales</taxon>
        <taxon>Paenibacillaceae</taxon>
        <taxon>Cohnella</taxon>
    </lineage>
</organism>
<dbReference type="SMART" id="SM00862">
    <property type="entry name" value="Trans_reg_C"/>
    <property type="match status" value="1"/>
</dbReference>
<dbReference type="GO" id="GO:0003677">
    <property type="term" value="F:DNA binding"/>
    <property type="evidence" value="ECO:0007669"/>
    <property type="project" value="UniProtKB-KW"/>
</dbReference>
<evidence type="ECO:0000256" key="4">
    <source>
        <dbReference type="ARBA" id="ARBA00023125"/>
    </source>
</evidence>
<dbReference type="InterPro" id="IPR001867">
    <property type="entry name" value="OmpR/PhoB-type_DNA-bd"/>
</dbReference>
<evidence type="ECO:0000256" key="6">
    <source>
        <dbReference type="PROSITE-ProRule" id="PRU00169"/>
    </source>
</evidence>
<keyword evidence="2" id="KW-0902">Two-component regulatory system</keyword>
<dbReference type="InterPro" id="IPR011990">
    <property type="entry name" value="TPR-like_helical_dom_sf"/>
</dbReference>
<evidence type="ECO:0000256" key="3">
    <source>
        <dbReference type="ARBA" id="ARBA00023015"/>
    </source>
</evidence>
<evidence type="ECO:0000259" key="7">
    <source>
        <dbReference type="PROSITE" id="PS50110"/>
    </source>
</evidence>
<dbReference type="Pfam" id="PF03704">
    <property type="entry name" value="BTAD"/>
    <property type="match status" value="1"/>
</dbReference>
<dbReference type="Gene3D" id="1.25.40.10">
    <property type="entry name" value="Tetratricopeptide repeat domain"/>
    <property type="match status" value="1"/>
</dbReference>
<evidence type="ECO:0000256" key="2">
    <source>
        <dbReference type="ARBA" id="ARBA00023012"/>
    </source>
</evidence>
<dbReference type="Pfam" id="PF00072">
    <property type="entry name" value="Response_reg"/>
    <property type="match status" value="1"/>
</dbReference>
<evidence type="ECO:0000256" key="5">
    <source>
        <dbReference type="ARBA" id="ARBA00023163"/>
    </source>
</evidence>
<gene>
    <name evidence="8" type="ORF">OMP38_05440</name>
</gene>
<comment type="similarity">
    <text evidence="1">Belongs to the AfsR/DnrI/RedD regulatory family.</text>
</comment>
<name>A0A9X4QL56_9BACL</name>
<dbReference type="InterPro" id="IPR036388">
    <property type="entry name" value="WH-like_DNA-bd_sf"/>
</dbReference>